<reference evidence="2 3" key="1">
    <citation type="journal article" date="2023" name="Microbiol. Spectr.">
        <title>Symbiosis of Carpenter Bees with Uncharacterized Lactic Acid Bacteria Showing NAD Auxotrophy.</title>
        <authorList>
            <person name="Kawasaki S."/>
            <person name="Ozawa K."/>
            <person name="Mori T."/>
            <person name="Yamamoto A."/>
            <person name="Ito M."/>
            <person name="Ohkuma M."/>
            <person name="Sakamoto M."/>
            <person name="Matsutani M."/>
        </authorList>
    </citation>
    <scope>NUCLEOTIDE SEQUENCE [LARGE SCALE GENOMIC DNA]</scope>
    <source>
        <strain evidence="2 3">KimC2</strain>
    </source>
</reference>
<organism evidence="2 3">
    <name type="scientific">Xylocopilactobacillus apis</name>
    <dbReference type="NCBI Taxonomy" id="2932183"/>
    <lineage>
        <taxon>Bacteria</taxon>
        <taxon>Bacillati</taxon>
        <taxon>Bacillota</taxon>
        <taxon>Bacilli</taxon>
        <taxon>Lactobacillales</taxon>
        <taxon>Lactobacillaceae</taxon>
        <taxon>Xylocopilactobacillus</taxon>
    </lineage>
</organism>
<keyword evidence="1" id="KW-0472">Membrane</keyword>
<proteinExistence type="predicted"/>
<dbReference type="EMBL" id="AP026801">
    <property type="protein sequence ID" value="BDR55673.1"/>
    <property type="molecule type" value="Genomic_DNA"/>
</dbReference>
<accession>A0AAU9DLI7</accession>
<evidence type="ECO:0008006" key="4">
    <source>
        <dbReference type="Google" id="ProtNLM"/>
    </source>
</evidence>
<dbReference type="KEGG" id="xak:KIMC2_02350"/>
<keyword evidence="3" id="KW-1185">Reference proteome</keyword>
<feature type="transmembrane region" description="Helical" evidence="1">
    <location>
        <begin position="21"/>
        <end position="38"/>
    </location>
</feature>
<keyword evidence="1" id="KW-1133">Transmembrane helix</keyword>
<feature type="transmembrane region" description="Helical" evidence="1">
    <location>
        <begin position="234"/>
        <end position="259"/>
    </location>
</feature>
<name>A0AAU9DLI7_9LACO</name>
<sequence>MSKFIKYIQLQLKVLFKSKDQLIICLITLLSILFLFFYNKQKSMEEIQFRKEQYPYSKQSLEKLEIKGKAPNSEDTLHKNFIELKVNSKAFNRVYNISKELKNFGSTFLLKDELDSLKYYQKDPLQNLANNPNDLNESITSFTSSGGKIRLYRTGKENLNSKLIKERLEPESVRYGCSGSLFLISISRYISSFIGLFVVSWCGIRKISNKYEGNQYKLFKTGFISKRKIIIGDYLVFLINVLIFLIMITLFSLIITTLFGYKFRGNYPIITRIKNEITLITANEYLFKFFAIYFFVISILFFFCYFFSLLLKSGFAGSLIATIVLAGGFYTGQLLPLSSYNPLIYTQPTKNLIGNDLRKIGIDFTFQYKEQGNDFEYVTGDVIFENTSYYQGETLGYKLSLNLSFEKAIVSLMVLYLILLVISTIL</sequence>
<feature type="transmembrane region" description="Helical" evidence="1">
    <location>
        <begin position="285"/>
        <end position="307"/>
    </location>
</feature>
<dbReference type="AlphaFoldDB" id="A0AAU9DLI7"/>
<feature type="transmembrane region" description="Helical" evidence="1">
    <location>
        <begin position="408"/>
        <end position="425"/>
    </location>
</feature>
<evidence type="ECO:0000313" key="2">
    <source>
        <dbReference type="EMBL" id="BDR55673.1"/>
    </source>
</evidence>
<evidence type="ECO:0000313" key="3">
    <source>
        <dbReference type="Proteomes" id="UP001321804"/>
    </source>
</evidence>
<keyword evidence="1" id="KW-0812">Transmembrane</keyword>
<dbReference type="RefSeq" id="WP_317697178.1">
    <property type="nucleotide sequence ID" value="NZ_AP026801.1"/>
</dbReference>
<gene>
    <name evidence="2" type="ORF">KIMC2_02350</name>
</gene>
<feature type="transmembrane region" description="Helical" evidence="1">
    <location>
        <begin position="314"/>
        <end position="332"/>
    </location>
</feature>
<protein>
    <recommendedName>
        <fullName evidence="4">ABC transporter permease</fullName>
    </recommendedName>
</protein>
<dbReference type="Proteomes" id="UP001321804">
    <property type="component" value="Chromosome"/>
</dbReference>
<feature type="transmembrane region" description="Helical" evidence="1">
    <location>
        <begin position="181"/>
        <end position="204"/>
    </location>
</feature>
<evidence type="ECO:0000256" key="1">
    <source>
        <dbReference type="SAM" id="Phobius"/>
    </source>
</evidence>